<reference evidence="1" key="1">
    <citation type="submission" date="2020-02" db="EMBL/GenBank/DDBJ databases">
        <authorList>
            <person name="Meier V. D."/>
        </authorList>
    </citation>
    <scope>NUCLEOTIDE SEQUENCE</scope>
    <source>
        <strain evidence="1">AVDCRST_MAG44</strain>
    </source>
</reference>
<evidence type="ECO:0008006" key="2">
    <source>
        <dbReference type="Google" id="ProtNLM"/>
    </source>
</evidence>
<dbReference type="Gene3D" id="3.40.50.1820">
    <property type="entry name" value="alpha/beta hydrolase"/>
    <property type="match status" value="1"/>
</dbReference>
<dbReference type="SUPFAM" id="SSF53474">
    <property type="entry name" value="alpha/beta-Hydrolases"/>
    <property type="match status" value="1"/>
</dbReference>
<dbReference type="EMBL" id="CADCVY010000052">
    <property type="protein sequence ID" value="CAA9499869.1"/>
    <property type="molecule type" value="Genomic_DNA"/>
</dbReference>
<sequence length="366" mass="39725">MCARRFLIVIFVLTLLVAAGAFAIYQWGGRVLIEQAVPTGRFEAAEAGTGPDYADAKNWLARPGKPDAPSRWLPNGFARQPAGRAVVFYIHPTTYLQRDRWNAPLQINGDTEFRTRLFAQSQASAFNGAGEIWAPRYRQAAFGAFLLNSEDAQKALDLAYADVSAAFTRFLSEAGDRPIILAGHSQGALHLSRLLREHNVNMKGRLVAAYVAGWPISTTADLPSFAMAPCAAADQTGCVLSWLSFGDPANPELVLNAYEESAGFSGAERRREDLLCVNPLTGTRNGVAPPEVNPGTLVPTANLRSAALVPGRVGARCEKGLLLLEGDIPALGPYVLPGNNYHVYDYALFWAAIRADAERRLAAWKR</sequence>
<protein>
    <recommendedName>
        <fullName evidence="2">DUF3089 domain-containing protein</fullName>
    </recommendedName>
</protein>
<dbReference type="Pfam" id="PF11288">
    <property type="entry name" value="DUF3089"/>
    <property type="match status" value="1"/>
</dbReference>
<dbReference type="InterPro" id="IPR029058">
    <property type="entry name" value="AB_hydrolase_fold"/>
</dbReference>
<accession>A0A6J4SHY2</accession>
<dbReference type="InterPro" id="IPR021440">
    <property type="entry name" value="DUF3089"/>
</dbReference>
<name>A0A6J4SHY2_9SPHN</name>
<gene>
    <name evidence="1" type="ORF">AVDCRST_MAG44-697</name>
</gene>
<dbReference type="AlphaFoldDB" id="A0A6J4SHY2"/>
<proteinExistence type="predicted"/>
<organism evidence="1">
    <name type="scientific">uncultured Sphingomonas sp</name>
    <dbReference type="NCBI Taxonomy" id="158754"/>
    <lineage>
        <taxon>Bacteria</taxon>
        <taxon>Pseudomonadati</taxon>
        <taxon>Pseudomonadota</taxon>
        <taxon>Alphaproteobacteria</taxon>
        <taxon>Sphingomonadales</taxon>
        <taxon>Sphingomonadaceae</taxon>
        <taxon>Sphingomonas</taxon>
        <taxon>environmental samples</taxon>
    </lineage>
</organism>
<evidence type="ECO:0000313" key="1">
    <source>
        <dbReference type="EMBL" id="CAA9499869.1"/>
    </source>
</evidence>